<dbReference type="AlphaFoldDB" id="A0A1G5YWE8"/>
<reference evidence="2" key="1">
    <citation type="submission" date="2016-10" db="EMBL/GenBank/DDBJ databases">
        <authorList>
            <person name="Varghese N."/>
            <person name="Submissions S."/>
        </authorList>
    </citation>
    <scope>NUCLEOTIDE SEQUENCE [LARGE SCALE GENOMIC DNA]</scope>
    <source>
        <strain evidence="2">DSM 22703</strain>
    </source>
</reference>
<organism evidence="1 2">
    <name type="scientific">Algoriphagus alkaliphilus</name>
    <dbReference type="NCBI Taxonomy" id="279824"/>
    <lineage>
        <taxon>Bacteria</taxon>
        <taxon>Pseudomonadati</taxon>
        <taxon>Bacteroidota</taxon>
        <taxon>Cytophagia</taxon>
        <taxon>Cytophagales</taxon>
        <taxon>Cyclobacteriaceae</taxon>
        <taxon>Algoriphagus</taxon>
    </lineage>
</organism>
<accession>A0A1G5YWE8</accession>
<dbReference type="EMBL" id="FMXE01000021">
    <property type="protein sequence ID" value="SDA86732.1"/>
    <property type="molecule type" value="Genomic_DNA"/>
</dbReference>
<name>A0A1G5YWE8_9BACT</name>
<dbReference type="RefSeq" id="WP_092731217.1">
    <property type="nucleotide sequence ID" value="NZ_FMXE01000021.1"/>
</dbReference>
<dbReference type="Proteomes" id="UP000198756">
    <property type="component" value="Unassembled WGS sequence"/>
</dbReference>
<evidence type="ECO:0008006" key="3">
    <source>
        <dbReference type="Google" id="ProtNLM"/>
    </source>
</evidence>
<evidence type="ECO:0000313" key="1">
    <source>
        <dbReference type="EMBL" id="SDA86732.1"/>
    </source>
</evidence>
<evidence type="ECO:0000313" key="2">
    <source>
        <dbReference type="Proteomes" id="UP000198756"/>
    </source>
</evidence>
<gene>
    <name evidence="1" type="ORF">SAMN03080617_02914</name>
</gene>
<proteinExistence type="predicted"/>
<keyword evidence="2" id="KW-1185">Reference proteome</keyword>
<dbReference type="OrthoDB" id="839873at2"/>
<protein>
    <recommendedName>
        <fullName evidence="3">META domain-containing protein</fullName>
    </recommendedName>
</protein>
<sequence>MVRFANGEAGEIKLAEPYSDDNFILNFKESGEITGKTSTNEAYGEYSILNDQLLISSFTNVTEINELFDGRSYIEKMNKVRTFKMSSKGLHLFYDGIRFLLFQPVE</sequence>